<evidence type="ECO:0000313" key="10">
    <source>
        <dbReference type="Proteomes" id="UP000694501"/>
    </source>
</evidence>
<evidence type="ECO:0000256" key="1">
    <source>
        <dbReference type="ARBA" id="ARBA00004651"/>
    </source>
</evidence>
<dbReference type="PANTHER" id="PTHR43057:SF1">
    <property type="entry name" value="ARSENICAL-RESISTANCE PROTEIN 3"/>
    <property type="match status" value="1"/>
</dbReference>
<evidence type="ECO:0000256" key="6">
    <source>
        <dbReference type="ARBA" id="ARBA00022989"/>
    </source>
</evidence>
<gene>
    <name evidence="9" type="ORF">JGS22_005895</name>
</gene>
<feature type="transmembrane region" description="Helical" evidence="8">
    <location>
        <begin position="92"/>
        <end position="110"/>
    </location>
</feature>
<evidence type="ECO:0000256" key="3">
    <source>
        <dbReference type="ARBA" id="ARBA00022448"/>
    </source>
</evidence>
<evidence type="ECO:0000256" key="7">
    <source>
        <dbReference type="ARBA" id="ARBA00023136"/>
    </source>
</evidence>
<protein>
    <submittedName>
        <fullName evidence="9">Bile acid:sodium symporter</fullName>
    </submittedName>
</protein>
<dbReference type="Proteomes" id="UP000694501">
    <property type="component" value="Unassembled WGS sequence"/>
</dbReference>
<sequence length="314" mass="32762">MERHQVAVYVAAVAAGVLCGSAVPSVGPGLSWAVTPVLGALLYVTFLQVPVADLVRSLRAGRFLAAVLVVNFVVVPLVVAAAFPFFPADRALRLGMLLVLLAPCVDYVIVFSRLAGGSADRLLAATPLLLVAQMALLPLLLWAFLGPGLAEVVEAGPFVEAFVTLIAVPLVLAWATQAWARRRPVGRRVADGAGAVMVPLMAATLFVVTASQVPILEGRLGEVAGALPFFVGFLVVMVFAGRLVARFFRLGAAEGRAVVFTGATRNGLVLLPLALALPGEHAAVAPVVMVSQTLVEVVGMVVCVRLVPRLVPSR</sequence>
<reference evidence="9" key="1">
    <citation type="submission" date="2021-06" db="EMBL/GenBank/DDBJ databases">
        <title>Sequencing of actinobacteria type strains.</title>
        <authorList>
            <person name="Nguyen G.-S."/>
            <person name="Wentzel A."/>
        </authorList>
    </citation>
    <scope>NUCLEOTIDE SEQUENCE</scope>
    <source>
        <strain evidence="9">P38-E01</strain>
    </source>
</reference>
<evidence type="ECO:0000313" key="9">
    <source>
        <dbReference type="EMBL" id="MBU7597177.1"/>
    </source>
</evidence>
<proteinExistence type="inferred from homology"/>
<dbReference type="GO" id="GO:0005886">
    <property type="term" value="C:plasma membrane"/>
    <property type="evidence" value="ECO:0007669"/>
    <property type="project" value="UniProtKB-SubCell"/>
</dbReference>
<dbReference type="Gene3D" id="1.20.1530.20">
    <property type="match status" value="1"/>
</dbReference>
<feature type="transmembrane region" description="Helical" evidence="8">
    <location>
        <begin position="63"/>
        <end position="86"/>
    </location>
</feature>
<dbReference type="InterPro" id="IPR038770">
    <property type="entry name" value="Na+/solute_symporter_sf"/>
</dbReference>
<comment type="subcellular location">
    <subcellularLocation>
        <location evidence="1">Cell membrane</location>
        <topology evidence="1">Multi-pass membrane protein</topology>
    </subcellularLocation>
</comment>
<evidence type="ECO:0000256" key="4">
    <source>
        <dbReference type="ARBA" id="ARBA00022475"/>
    </source>
</evidence>
<feature type="transmembrane region" description="Helical" evidence="8">
    <location>
        <begin position="7"/>
        <end position="26"/>
    </location>
</feature>
<feature type="transmembrane region" description="Helical" evidence="8">
    <location>
        <begin position="223"/>
        <end position="245"/>
    </location>
</feature>
<dbReference type="EMBL" id="JAELVF020000001">
    <property type="protein sequence ID" value="MBU7597177.1"/>
    <property type="molecule type" value="Genomic_DNA"/>
</dbReference>
<feature type="transmembrane region" description="Helical" evidence="8">
    <location>
        <begin position="283"/>
        <end position="307"/>
    </location>
</feature>
<evidence type="ECO:0000256" key="8">
    <source>
        <dbReference type="SAM" id="Phobius"/>
    </source>
</evidence>
<keyword evidence="7 8" id="KW-0472">Membrane</keyword>
<dbReference type="GO" id="GO:0015105">
    <property type="term" value="F:arsenite transmembrane transporter activity"/>
    <property type="evidence" value="ECO:0007669"/>
    <property type="project" value="TreeGrafter"/>
</dbReference>
<keyword evidence="6 8" id="KW-1133">Transmembrane helix</keyword>
<dbReference type="InterPro" id="IPR004706">
    <property type="entry name" value="Arsenical-R_Acr3"/>
</dbReference>
<comment type="caution">
    <text evidence="9">The sequence shown here is derived from an EMBL/GenBank/DDBJ whole genome shotgun (WGS) entry which is preliminary data.</text>
</comment>
<dbReference type="AlphaFoldDB" id="A0A949JCZ9"/>
<dbReference type="GO" id="GO:0015104">
    <property type="term" value="F:antimonite transmembrane transporter activity"/>
    <property type="evidence" value="ECO:0007669"/>
    <property type="project" value="TreeGrafter"/>
</dbReference>
<feature type="transmembrane region" description="Helical" evidence="8">
    <location>
        <begin position="157"/>
        <end position="180"/>
    </location>
</feature>
<keyword evidence="3" id="KW-0813">Transport</keyword>
<evidence type="ECO:0000256" key="5">
    <source>
        <dbReference type="ARBA" id="ARBA00022692"/>
    </source>
</evidence>
<dbReference type="InterPro" id="IPR002657">
    <property type="entry name" value="BilAc:Na_symport/Acr3"/>
</dbReference>
<comment type="similarity">
    <text evidence="2">Belongs to the arsenical resistance-3 (ACR3) (TC 2.A.59) family.</text>
</comment>
<feature type="transmembrane region" description="Helical" evidence="8">
    <location>
        <begin position="122"/>
        <end position="145"/>
    </location>
</feature>
<dbReference type="Pfam" id="PF01758">
    <property type="entry name" value="SBF"/>
    <property type="match status" value="1"/>
</dbReference>
<keyword evidence="10" id="KW-1185">Reference proteome</keyword>
<dbReference type="PANTHER" id="PTHR43057">
    <property type="entry name" value="ARSENITE EFFLUX TRANSPORTER"/>
    <property type="match status" value="1"/>
</dbReference>
<organism evidence="9 10">
    <name type="scientific">Streptomyces tardus</name>
    <dbReference type="NCBI Taxonomy" id="2780544"/>
    <lineage>
        <taxon>Bacteria</taxon>
        <taxon>Bacillati</taxon>
        <taxon>Actinomycetota</taxon>
        <taxon>Actinomycetes</taxon>
        <taxon>Kitasatosporales</taxon>
        <taxon>Streptomycetaceae</taxon>
        <taxon>Streptomyces</taxon>
    </lineage>
</organism>
<name>A0A949JCZ9_9ACTN</name>
<feature type="transmembrane region" description="Helical" evidence="8">
    <location>
        <begin position="192"/>
        <end position="211"/>
    </location>
</feature>
<keyword evidence="5 8" id="KW-0812">Transmembrane</keyword>
<feature type="transmembrane region" description="Helical" evidence="8">
    <location>
        <begin position="257"/>
        <end position="277"/>
    </location>
</feature>
<accession>A0A949JCZ9</accession>
<keyword evidence="4" id="KW-1003">Cell membrane</keyword>
<dbReference type="GO" id="GO:0015297">
    <property type="term" value="F:antiporter activity"/>
    <property type="evidence" value="ECO:0007669"/>
    <property type="project" value="InterPro"/>
</dbReference>
<feature type="transmembrane region" description="Helical" evidence="8">
    <location>
        <begin position="32"/>
        <end position="51"/>
    </location>
</feature>
<evidence type="ECO:0000256" key="2">
    <source>
        <dbReference type="ARBA" id="ARBA00010110"/>
    </source>
</evidence>